<dbReference type="GO" id="GO:0016301">
    <property type="term" value="F:kinase activity"/>
    <property type="evidence" value="ECO:0007669"/>
    <property type="project" value="UniProtKB-KW"/>
</dbReference>
<name>A0A7X0PI53_9BURK</name>
<feature type="region of interest" description="Disordered" evidence="1">
    <location>
        <begin position="155"/>
        <end position="180"/>
    </location>
</feature>
<proteinExistence type="predicted"/>
<feature type="chain" id="PRO_5031246916" evidence="2">
    <location>
        <begin position="18"/>
        <end position="180"/>
    </location>
</feature>
<feature type="compositionally biased region" description="Low complexity" evidence="1">
    <location>
        <begin position="1"/>
        <end position="89"/>
    </location>
</feature>
<evidence type="ECO:0000313" key="3">
    <source>
        <dbReference type="EMBL" id="MBB6562390.1"/>
    </source>
</evidence>
<feature type="region of interest" description="Disordered" evidence="1">
    <location>
        <begin position="1"/>
        <end position="100"/>
    </location>
</feature>
<protein>
    <submittedName>
        <fullName evidence="3">Chemotaxis protein histidine kinase CheA</fullName>
    </submittedName>
</protein>
<dbReference type="AlphaFoldDB" id="A0A7X0PI53"/>
<comment type="caution">
    <text evidence="3">The sequence shown here is derived from an EMBL/GenBank/DDBJ whole genome shotgun (WGS) entry which is preliminary data.</text>
</comment>
<feature type="signal peptide" evidence="2">
    <location>
        <begin position="1"/>
        <end position="17"/>
    </location>
</feature>
<keyword evidence="3" id="KW-0808">Transferase</keyword>
<evidence type="ECO:0000256" key="1">
    <source>
        <dbReference type="SAM" id="MobiDB-lite"/>
    </source>
</evidence>
<dbReference type="RefSeq" id="WP_184862348.1">
    <property type="nucleotide sequence ID" value="NZ_JACHLK010000012.1"/>
</dbReference>
<organism evidence="3 4">
    <name type="scientific">Acidovorax soli</name>
    <dbReference type="NCBI Taxonomy" id="592050"/>
    <lineage>
        <taxon>Bacteria</taxon>
        <taxon>Pseudomonadati</taxon>
        <taxon>Pseudomonadota</taxon>
        <taxon>Betaproteobacteria</taxon>
        <taxon>Burkholderiales</taxon>
        <taxon>Comamonadaceae</taxon>
        <taxon>Acidovorax</taxon>
    </lineage>
</organism>
<gene>
    <name evidence="3" type="ORF">HNP48_005100</name>
</gene>
<reference evidence="3 4" key="1">
    <citation type="submission" date="2020-08" db="EMBL/GenBank/DDBJ databases">
        <title>Functional genomics of gut bacteria from endangered species of beetles.</title>
        <authorList>
            <person name="Carlos-Shanley C."/>
        </authorList>
    </citation>
    <scope>NUCLEOTIDE SEQUENCE [LARGE SCALE GENOMIC DNA]</scope>
    <source>
        <strain evidence="3 4">S00198</strain>
    </source>
</reference>
<evidence type="ECO:0000256" key="2">
    <source>
        <dbReference type="SAM" id="SignalP"/>
    </source>
</evidence>
<keyword evidence="4" id="KW-1185">Reference proteome</keyword>
<dbReference type="EMBL" id="JACHLK010000012">
    <property type="protein sequence ID" value="MBB6562390.1"/>
    <property type="molecule type" value="Genomic_DNA"/>
</dbReference>
<sequence length="180" mass="17714">MTTTAPASAPVTPTAAAAPAAAPAAKAPAAAKSTAKAAKAPKKSAAAKPAAAAPKKAAPKAPAAKPATKTKAAAAPAASSKPAAAVAPAKETKAKKPKLVRDSFTIPKDEYAVVETLKQRAATLAQPAKKSELLRAGLKLLAGLSDTALRSALQAVPSIKTGRPKAEEPAAKPAAKNGRK</sequence>
<accession>A0A7X0PI53</accession>
<keyword evidence="3" id="KW-0418">Kinase</keyword>
<dbReference type="Proteomes" id="UP000575083">
    <property type="component" value="Unassembled WGS sequence"/>
</dbReference>
<feature type="compositionally biased region" description="Low complexity" evidence="1">
    <location>
        <begin position="171"/>
        <end position="180"/>
    </location>
</feature>
<evidence type="ECO:0000313" key="4">
    <source>
        <dbReference type="Proteomes" id="UP000575083"/>
    </source>
</evidence>
<keyword evidence="2" id="KW-0732">Signal</keyword>